<evidence type="ECO:0000313" key="2">
    <source>
        <dbReference type="EMBL" id="MFD0725629.1"/>
    </source>
</evidence>
<gene>
    <name evidence="2" type="ORF">ACFQ0E_08455</name>
</gene>
<comment type="caution">
    <text evidence="2">The sequence shown here is derived from an EMBL/GenBank/DDBJ whole genome shotgun (WGS) entry which is preliminary data.</text>
</comment>
<dbReference type="SUPFAM" id="SSF89796">
    <property type="entry name" value="CoA-transferase family III (CaiB/BaiF)"/>
    <property type="match status" value="1"/>
</dbReference>
<dbReference type="InterPro" id="IPR050483">
    <property type="entry name" value="CoA-transferase_III_domain"/>
</dbReference>
<dbReference type="Gene3D" id="3.40.50.10540">
    <property type="entry name" value="Crotonobetainyl-coa:carnitine coa-transferase, domain 1"/>
    <property type="match status" value="1"/>
</dbReference>
<dbReference type="EMBL" id="JBHTIF010000001">
    <property type="protein sequence ID" value="MFD0725629.1"/>
    <property type="molecule type" value="Genomic_DNA"/>
</dbReference>
<dbReference type="InterPro" id="IPR003673">
    <property type="entry name" value="CoA-Trfase_fam_III"/>
</dbReference>
<reference evidence="3" key="1">
    <citation type="journal article" date="2019" name="Int. J. Syst. Evol. Microbiol.">
        <title>The Global Catalogue of Microorganisms (GCM) 10K type strain sequencing project: providing services to taxonomists for standard genome sequencing and annotation.</title>
        <authorList>
            <consortium name="The Broad Institute Genomics Platform"/>
            <consortium name="The Broad Institute Genome Sequencing Center for Infectious Disease"/>
            <person name="Wu L."/>
            <person name="Ma J."/>
        </authorList>
    </citation>
    <scope>NUCLEOTIDE SEQUENCE [LARGE SCALE GENOMIC DNA]</scope>
    <source>
        <strain evidence="3">CCUG 55585</strain>
    </source>
</reference>
<dbReference type="InterPro" id="IPR044855">
    <property type="entry name" value="CoA-Trfase_III_dom3_sf"/>
</dbReference>
<proteinExistence type="predicted"/>
<dbReference type="Pfam" id="PF02515">
    <property type="entry name" value="CoA_transf_3"/>
    <property type="match status" value="1"/>
</dbReference>
<sequence>MPALTGLKVLELARVLAGPWCGMTLADLGAEVIKIEPLEGDDTRGYGPPFLGEGEARLSAYFASCNRGKRSIAMDLRHPDARPLLEALIRDADVLIENFRTGVAESLGLDEATLRALNPRLILCAISGYGRSGPGALRPGYDFAVQAESGLMSITGPAEGPASKVGVASVDLTTGLNAAIAILAALHQRNTTGEGQRIELSLFDVQVQALANVASSVLFTGQDAKRYGNAHASIVPYQTFDAADGAFALACGSDALWQRMCNLIGRDDWRDDPRCATNAARVQHRDWLIPELERCFAADTVAAWLACFETAGIPAAPVNSVRDALHGELATARGLRIEADGVPMVASPLRMSASPMIAPVRPPHLGEHTDAICAGLGFDAATLRANGALR</sequence>
<dbReference type="PANTHER" id="PTHR48207:SF3">
    <property type="entry name" value="SUCCINATE--HYDROXYMETHYLGLUTARATE COA-TRANSFERASE"/>
    <property type="match status" value="1"/>
</dbReference>
<name>A0ABW2YGM4_9GAMM</name>
<evidence type="ECO:0000256" key="1">
    <source>
        <dbReference type="ARBA" id="ARBA00022679"/>
    </source>
</evidence>
<organism evidence="2 3">
    <name type="scientific">Lysobacter brunescens</name>
    <dbReference type="NCBI Taxonomy" id="262323"/>
    <lineage>
        <taxon>Bacteria</taxon>
        <taxon>Pseudomonadati</taxon>
        <taxon>Pseudomonadota</taxon>
        <taxon>Gammaproteobacteria</taxon>
        <taxon>Lysobacterales</taxon>
        <taxon>Lysobacteraceae</taxon>
        <taxon>Lysobacter</taxon>
    </lineage>
</organism>
<dbReference type="GO" id="GO:0016740">
    <property type="term" value="F:transferase activity"/>
    <property type="evidence" value="ECO:0007669"/>
    <property type="project" value="UniProtKB-KW"/>
</dbReference>
<keyword evidence="3" id="KW-1185">Reference proteome</keyword>
<keyword evidence="1 2" id="KW-0808">Transferase</keyword>
<dbReference type="PANTHER" id="PTHR48207">
    <property type="entry name" value="SUCCINATE--HYDROXYMETHYLGLUTARATE COA-TRANSFERASE"/>
    <property type="match status" value="1"/>
</dbReference>
<evidence type="ECO:0000313" key="3">
    <source>
        <dbReference type="Proteomes" id="UP001597110"/>
    </source>
</evidence>
<dbReference type="RefSeq" id="WP_386823217.1">
    <property type="nucleotide sequence ID" value="NZ_JBHTIF010000001.1"/>
</dbReference>
<protein>
    <submittedName>
        <fullName evidence="2">CaiB/BaiF CoA transferase family protein</fullName>
    </submittedName>
</protein>
<dbReference type="InterPro" id="IPR023606">
    <property type="entry name" value="CoA-Trfase_III_dom_1_sf"/>
</dbReference>
<accession>A0ABW2YGM4</accession>
<dbReference type="Proteomes" id="UP001597110">
    <property type="component" value="Unassembled WGS sequence"/>
</dbReference>
<dbReference type="Gene3D" id="3.30.1540.10">
    <property type="entry name" value="formyl-coa transferase, domain 3"/>
    <property type="match status" value="1"/>
</dbReference>